<dbReference type="RefSeq" id="WP_098062324.1">
    <property type="nucleotide sequence ID" value="NZ_PDEP01000007.1"/>
</dbReference>
<evidence type="ECO:0000313" key="3">
    <source>
        <dbReference type="Proteomes" id="UP000221024"/>
    </source>
</evidence>
<dbReference type="EMBL" id="PDEP01000007">
    <property type="protein sequence ID" value="PEN06798.1"/>
    <property type="molecule type" value="Genomic_DNA"/>
</dbReference>
<evidence type="ECO:0000259" key="1">
    <source>
        <dbReference type="Pfam" id="PF18962"/>
    </source>
</evidence>
<comment type="caution">
    <text evidence="2">The sequence shown here is derived from an EMBL/GenBank/DDBJ whole genome shotgun (WGS) entry which is preliminary data.</text>
</comment>
<dbReference type="InterPro" id="IPR026444">
    <property type="entry name" value="Secre_tail"/>
</dbReference>
<sequence>MKLRYTTLILSALILLFGDFTAYGQLYSSSLNDPAVDPAVEIIDMELRGDPVRGATVQLQVRFKAHVDGTGEAMLHFPKHLAPPNRQRGETYRTEEFNLKKEKTYVKNYTIRVESSGSAMIEFILSVPEAPVGYAQSASEHLNVDSGTDRYQVFAPGDTTRHRISTIQGSVGEAGATTQSTTTVSVSGNVNFIDQNESPSRIEGLYGSKVKIWFRDSSNPNQLYHPKIGDNEHVHYDRVEEDGGYHFEFSFTQDISEYDELLVLVGTSNTAATLSVGQGAWIEDISGGTESFFGPQQGVSYDISGMGSNISISDANATVNSKDGAILRNMMLSQELLIERYDGEIPFEQPIVNVVREDLESDCGIFWYKEDWLTGNESYGIKIDDTCTNLQTVSHEYGHYTNYKMWGGETGRMLAATTQLKEGWAIFFSFAVRNYANEEYGDELRSYVDNTEEDVFETGIRPDGSSYRFQGIKYANGGSPSYAAFACYLWNLYDSYEDDFFENTRYGSGDNDDISGLADRVFQVFQSERKKYVSNFHDAFRSGLDGERQTSVEGNYQFMFDDLDEVPDIGLRPAQVTDLSGSIGTQGVALQWESQSYPTGRDYGNYESGYRIYADGTLIDTVPFGADTYTHNTSQPGTFYRVTAYNETGNSSSAPREQVGMTVTLSGPTYVDHGQSGTWSANVEGGDGATSYDWEYRNVGSTVWSAKGCTGASCSHTFYNDSDRLDTGAMRVTITKGIETETASQLVSVAPGAPGCEPGVIICPSTQLAEVSSFEAEPQGESAQLAWTTTGSIGEGAFRVQHRADSTAAWSDLQTVEVAERTQVDSTDDAPTYQLETDALAPGTHQFRLQWAAGDETALLSDVVEAEITLEDPYRLRAYPNPAGAQMTVESAVKERQHVRVQIYDVLGRRVTTVYDGPMAPNEVKHFTVQPGADGLSSGTYFLRMTGEQFQTTTRISVVR</sequence>
<keyword evidence="3" id="KW-1185">Reference proteome</keyword>
<accession>A0A2H3NL98</accession>
<dbReference type="InterPro" id="IPR013783">
    <property type="entry name" value="Ig-like_fold"/>
</dbReference>
<dbReference type="NCBIfam" id="TIGR04183">
    <property type="entry name" value="Por_Secre_tail"/>
    <property type="match status" value="1"/>
</dbReference>
<evidence type="ECO:0000313" key="2">
    <source>
        <dbReference type="EMBL" id="PEN06798.1"/>
    </source>
</evidence>
<dbReference type="AlphaFoldDB" id="A0A2H3NL98"/>
<organism evidence="2 3">
    <name type="scientific">Longimonas halophila</name>
    <dbReference type="NCBI Taxonomy" id="1469170"/>
    <lineage>
        <taxon>Bacteria</taxon>
        <taxon>Pseudomonadati</taxon>
        <taxon>Rhodothermota</taxon>
        <taxon>Rhodothermia</taxon>
        <taxon>Rhodothermales</taxon>
        <taxon>Salisaetaceae</taxon>
        <taxon>Longimonas</taxon>
    </lineage>
</organism>
<dbReference type="Pfam" id="PF18962">
    <property type="entry name" value="Por_Secre_tail"/>
    <property type="match status" value="1"/>
</dbReference>
<reference evidence="2 3" key="1">
    <citation type="submission" date="2017-10" db="EMBL/GenBank/DDBJ databases">
        <title>Draft genome of Longimonas halophila.</title>
        <authorList>
            <person name="Goh K.M."/>
            <person name="Shamsir M.S."/>
            <person name="Lim S.W."/>
        </authorList>
    </citation>
    <scope>NUCLEOTIDE SEQUENCE [LARGE SCALE GENOMIC DNA]</scope>
    <source>
        <strain evidence="2 3">KCTC 42399</strain>
    </source>
</reference>
<name>A0A2H3NL98_9BACT</name>
<feature type="domain" description="Secretion system C-terminal sorting" evidence="1">
    <location>
        <begin position="879"/>
        <end position="957"/>
    </location>
</feature>
<dbReference type="OrthoDB" id="9792152at2"/>
<protein>
    <recommendedName>
        <fullName evidence="1">Secretion system C-terminal sorting domain-containing protein</fullName>
    </recommendedName>
</protein>
<gene>
    <name evidence="2" type="ORF">CRI93_09170</name>
</gene>
<dbReference type="Proteomes" id="UP000221024">
    <property type="component" value="Unassembled WGS sequence"/>
</dbReference>
<dbReference type="Gene3D" id="2.60.40.10">
    <property type="entry name" value="Immunoglobulins"/>
    <property type="match status" value="1"/>
</dbReference>
<proteinExistence type="predicted"/>